<dbReference type="InterPro" id="IPR011701">
    <property type="entry name" value="MFS"/>
</dbReference>
<feature type="compositionally biased region" description="Polar residues" evidence="7">
    <location>
        <begin position="268"/>
        <end position="287"/>
    </location>
</feature>
<name>A0A642V301_9ASCO</name>
<feature type="transmembrane region" description="Helical" evidence="8">
    <location>
        <begin position="176"/>
        <end position="197"/>
    </location>
</feature>
<dbReference type="Pfam" id="PF07690">
    <property type="entry name" value="MFS_1"/>
    <property type="match status" value="1"/>
</dbReference>
<dbReference type="PANTHER" id="PTHR23502:SF5">
    <property type="entry name" value="QUINIDINE RESISTANCE PROTEIN 3"/>
    <property type="match status" value="1"/>
</dbReference>
<organism evidence="10 11">
    <name type="scientific">Trichomonascus ciferrii</name>
    <dbReference type="NCBI Taxonomy" id="44093"/>
    <lineage>
        <taxon>Eukaryota</taxon>
        <taxon>Fungi</taxon>
        <taxon>Dikarya</taxon>
        <taxon>Ascomycota</taxon>
        <taxon>Saccharomycotina</taxon>
        <taxon>Dipodascomycetes</taxon>
        <taxon>Dipodascales</taxon>
        <taxon>Trichomonascaceae</taxon>
        <taxon>Trichomonascus</taxon>
        <taxon>Trichomonascus ciferrii complex</taxon>
    </lineage>
</organism>
<dbReference type="PANTHER" id="PTHR23502">
    <property type="entry name" value="MAJOR FACILITATOR SUPERFAMILY"/>
    <property type="match status" value="1"/>
</dbReference>
<keyword evidence="11" id="KW-1185">Reference proteome</keyword>
<feature type="transmembrane region" description="Helical" evidence="8">
    <location>
        <begin position="209"/>
        <end position="230"/>
    </location>
</feature>
<proteinExistence type="inferred from homology"/>
<feature type="transmembrane region" description="Helical" evidence="8">
    <location>
        <begin position="120"/>
        <end position="139"/>
    </location>
</feature>
<evidence type="ECO:0000259" key="9">
    <source>
        <dbReference type="PROSITE" id="PS50850"/>
    </source>
</evidence>
<dbReference type="Gene3D" id="1.20.1250.20">
    <property type="entry name" value="MFS general substrate transporter like domains"/>
    <property type="match status" value="1"/>
</dbReference>
<dbReference type="CDD" id="cd17323">
    <property type="entry name" value="MFS_Tpo1_MDR_like"/>
    <property type="match status" value="1"/>
</dbReference>
<accession>A0A642V301</accession>
<feature type="transmembrane region" description="Helical" evidence="8">
    <location>
        <begin position="242"/>
        <end position="259"/>
    </location>
</feature>
<dbReference type="InterPro" id="IPR036259">
    <property type="entry name" value="MFS_trans_sf"/>
</dbReference>
<keyword evidence="2" id="KW-0813">Transport</keyword>
<feature type="transmembrane region" description="Helical" evidence="8">
    <location>
        <begin position="485"/>
        <end position="510"/>
    </location>
</feature>
<evidence type="ECO:0000256" key="3">
    <source>
        <dbReference type="ARBA" id="ARBA00022692"/>
    </source>
</evidence>
<feature type="transmembrane region" description="Helical" evidence="8">
    <location>
        <begin position="151"/>
        <end position="170"/>
    </location>
</feature>
<gene>
    <name evidence="10" type="ORF">TRICI_003795</name>
</gene>
<dbReference type="InterPro" id="IPR020846">
    <property type="entry name" value="MFS_dom"/>
</dbReference>
<evidence type="ECO:0000256" key="7">
    <source>
        <dbReference type="SAM" id="MobiDB-lite"/>
    </source>
</evidence>
<feature type="compositionally biased region" description="Basic and acidic residues" evidence="7">
    <location>
        <begin position="25"/>
        <end position="49"/>
    </location>
</feature>
<feature type="region of interest" description="Disordered" evidence="7">
    <location>
        <begin position="1"/>
        <end position="49"/>
    </location>
</feature>
<dbReference type="GO" id="GO:0010509">
    <property type="term" value="P:intracellular polyamine homeostasis"/>
    <property type="evidence" value="ECO:0007669"/>
    <property type="project" value="TreeGrafter"/>
</dbReference>
<keyword evidence="5 8" id="KW-0472">Membrane</keyword>
<feature type="transmembrane region" description="Helical" evidence="8">
    <location>
        <begin position="597"/>
        <end position="617"/>
    </location>
</feature>
<feature type="region of interest" description="Disordered" evidence="7">
    <location>
        <begin position="383"/>
        <end position="411"/>
    </location>
</feature>
<feature type="region of interest" description="Disordered" evidence="7">
    <location>
        <begin position="268"/>
        <end position="353"/>
    </location>
</feature>
<sequence>MGAEDENSSWNREDVVASSGSSTRTYEEHRPEPLTHDEEKAAGVEPREGEDIVPFKERRGLFSSVVLIKERRDARNFPRKVKWFITFMIALAAMVAPMGSSIFLPAMQDVSRTLHTTDDVVNVSFGIYMLALGIFPLWWSSFSEFNGRRTVYIVSFTLFVGMTIGCALSPSIGALMVFRILSGGAAASVQAVGAGTISDVFPTTERGRAMGYFYIGPLCGPLIAPILGGVISTKWGWRGTQWFLVIVGAVTLLLLTFALPETLRTSEMTAKDTQQQQLHKEPSSQGPTLPPDFERSDPTPPENTTAGLGLQGASPLHPRGSARLDSTHSLERSEPGGFGGVPPENTNSELGFQGADAANEGRDATRRQEPEEPYDALMPAMSQVSTRSRNMQQVEEGTTGVTTRQRTTDSQRAMRAQAEREAAEGPLTTWQKCVRIFLQPFKSMRFLKFPPVPLSIVFNAYCFCCLYFLNIGIESLYTNEPYGYSSIIVGLMYIPNSVGYFVSSVVNGYWSDNVMKRSINKNGRVIPEDRIAENVYFASALYPCSLLIFGWTAWGHTFWLCPLIGTFLYGIASMIIFGNTMTYLVDTLPGKGSSGVALNNLLRMCLAAVATFVAGPLQRAMGFGWLYTMLAIGSLLAFISIIAIKKWGAHWRQNFDLSKIY</sequence>
<dbReference type="EMBL" id="SWFS01000282">
    <property type="protein sequence ID" value="KAA8911508.1"/>
    <property type="molecule type" value="Genomic_DNA"/>
</dbReference>
<evidence type="ECO:0000256" key="2">
    <source>
        <dbReference type="ARBA" id="ARBA00022448"/>
    </source>
</evidence>
<feature type="domain" description="Major facilitator superfamily (MFS) profile" evidence="9">
    <location>
        <begin position="85"/>
        <end position="649"/>
    </location>
</feature>
<feature type="transmembrane region" description="Helical" evidence="8">
    <location>
        <begin position="531"/>
        <end position="554"/>
    </location>
</feature>
<feature type="transmembrane region" description="Helical" evidence="8">
    <location>
        <begin position="452"/>
        <end position="473"/>
    </location>
</feature>
<evidence type="ECO:0000256" key="4">
    <source>
        <dbReference type="ARBA" id="ARBA00022989"/>
    </source>
</evidence>
<comment type="similarity">
    <text evidence="6">Belongs to the major facilitator superfamily. CAR1 family.</text>
</comment>
<keyword evidence="4 8" id="KW-1133">Transmembrane helix</keyword>
<feature type="transmembrane region" description="Helical" evidence="8">
    <location>
        <begin position="566"/>
        <end position="585"/>
    </location>
</feature>
<dbReference type="OrthoDB" id="3936150at2759"/>
<keyword evidence="3 8" id="KW-0812">Transmembrane</keyword>
<dbReference type="SUPFAM" id="SSF103473">
    <property type="entry name" value="MFS general substrate transporter"/>
    <property type="match status" value="1"/>
</dbReference>
<dbReference type="GO" id="GO:0015203">
    <property type="term" value="F:polyamine transmembrane transporter activity"/>
    <property type="evidence" value="ECO:0007669"/>
    <property type="project" value="TreeGrafter"/>
</dbReference>
<evidence type="ECO:0000256" key="5">
    <source>
        <dbReference type="ARBA" id="ARBA00023136"/>
    </source>
</evidence>
<evidence type="ECO:0000256" key="1">
    <source>
        <dbReference type="ARBA" id="ARBA00004141"/>
    </source>
</evidence>
<evidence type="ECO:0000313" key="10">
    <source>
        <dbReference type="EMBL" id="KAA8911508.1"/>
    </source>
</evidence>
<comment type="caution">
    <text evidence="10">The sequence shown here is derived from an EMBL/GenBank/DDBJ whole genome shotgun (WGS) entry which is preliminary data.</text>
</comment>
<evidence type="ECO:0000256" key="8">
    <source>
        <dbReference type="SAM" id="Phobius"/>
    </source>
</evidence>
<dbReference type="VEuPathDB" id="FungiDB:TRICI_003795"/>
<protein>
    <recommendedName>
        <fullName evidence="9">Major facilitator superfamily (MFS) profile domain-containing protein</fullName>
    </recommendedName>
</protein>
<feature type="transmembrane region" description="Helical" evidence="8">
    <location>
        <begin position="81"/>
        <end position="100"/>
    </location>
</feature>
<evidence type="ECO:0000313" key="11">
    <source>
        <dbReference type="Proteomes" id="UP000761534"/>
    </source>
</evidence>
<dbReference type="FunFam" id="1.20.1720.10:FF:000009">
    <property type="entry name" value="MFS multidrug transporter"/>
    <property type="match status" value="1"/>
</dbReference>
<comment type="subcellular location">
    <subcellularLocation>
        <location evidence="1">Membrane</location>
        <topology evidence="1">Multi-pass membrane protein</topology>
    </subcellularLocation>
</comment>
<dbReference type="AlphaFoldDB" id="A0A642V301"/>
<evidence type="ECO:0000256" key="6">
    <source>
        <dbReference type="ARBA" id="ARBA00038347"/>
    </source>
</evidence>
<dbReference type="GO" id="GO:0005886">
    <property type="term" value="C:plasma membrane"/>
    <property type="evidence" value="ECO:0007669"/>
    <property type="project" value="TreeGrafter"/>
</dbReference>
<dbReference type="PROSITE" id="PS50850">
    <property type="entry name" value="MFS"/>
    <property type="match status" value="1"/>
</dbReference>
<feature type="compositionally biased region" description="Low complexity" evidence="7">
    <location>
        <begin position="393"/>
        <end position="405"/>
    </location>
</feature>
<feature type="compositionally biased region" description="Basic and acidic residues" evidence="7">
    <location>
        <begin position="325"/>
        <end position="334"/>
    </location>
</feature>
<feature type="transmembrane region" description="Helical" evidence="8">
    <location>
        <begin position="623"/>
        <end position="644"/>
    </location>
</feature>
<reference evidence="10" key="1">
    <citation type="journal article" date="2019" name="G3 (Bethesda)">
        <title>Genome Assemblies of Two Rare Opportunistic Yeast Pathogens: Diutina rugosa (syn. Candida rugosa) and Trichomonascus ciferrii (syn. Candida ciferrii).</title>
        <authorList>
            <person name="Mixao V."/>
            <person name="Saus E."/>
            <person name="Hansen A.P."/>
            <person name="Lass-Florl C."/>
            <person name="Gabaldon T."/>
        </authorList>
    </citation>
    <scope>NUCLEOTIDE SEQUENCE</scope>
    <source>
        <strain evidence="10">CBS 4856</strain>
    </source>
</reference>
<dbReference type="Proteomes" id="UP000761534">
    <property type="component" value="Unassembled WGS sequence"/>
</dbReference>
<dbReference type="Gene3D" id="1.20.1720.10">
    <property type="entry name" value="Multidrug resistance protein D"/>
    <property type="match status" value="1"/>
</dbReference>
<feature type="compositionally biased region" description="Polar residues" evidence="7">
    <location>
        <begin position="383"/>
        <end position="392"/>
    </location>
</feature>